<dbReference type="InterPro" id="IPR036390">
    <property type="entry name" value="WH_DNA-bd_sf"/>
</dbReference>
<dbReference type="PANTHER" id="PTHR33164:SF99">
    <property type="entry name" value="MARR FAMILY REGULATORY PROTEIN"/>
    <property type="match status" value="1"/>
</dbReference>
<dbReference type="EMBL" id="WBJY01000001">
    <property type="protein sequence ID" value="KAB1650288.1"/>
    <property type="molecule type" value="Genomic_DNA"/>
</dbReference>
<gene>
    <name evidence="2" type="ORF">F8O04_08885</name>
</gene>
<dbReference type="RefSeq" id="WP_158028872.1">
    <property type="nucleotide sequence ID" value="NZ_BMHG01000001.1"/>
</dbReference>
<dbReference type="GO" id="GO:0003700">
    <property type="term" value="F:DNA-binding transcription factor activity"/>
    <property type="evidence" value="ECO:0007669"/>
    <property type="project" value="InterPro"/>
</dbReference>
<dbReference type="InterPro" id="IPR000835">
    <property type="entry name" value="HTH_MarR-typ"/>
</dbReference>
<proteinExistence type="predicted"/>
<dbReference type="Gene3D" id="1.10.10.10">
    <property type="entry name" value="Winged helix-like DNA-binding domain superfamily/Winged helix DNA-binding domain"/>
    <property type="match status" value="1"/>
</dbReference>
<dbReference type="Pfam" id="PF12802">
    <property type="entry name" value="MarR_2"/>
    <property type="match status" value="1"/>
</dbReference>
<dbReference type="OrthoDB" id="8635520at2"/>
<feature type="domain" description="HTH marR-type" evidence="1">
    <location>
        <begin position="11"/>
        <end position="147"/>
    </location>
</feature>
<accession>A0A6H9WQ76</accession>
<reference evidence="2 3" key="1">
    <citation type="submission" date="2019-09" db="EMBL/GenBank/DDBJ databases">
        <title>Phylogeny of genus Pseudoclavibacter and closely related genus.</title>
        <authorList>
            <person name="Li Y."/>
        </authorList>
    </citation>
    <scope>NUCLEOTIDE SEQUENCE [LARGE SCALE GENOMIC DNA]</scope>
    <source>
        <strain evidence="2 3">EGI 60007</strain>
    </source>
</reference>
<dbReference type="Gene3D" id="1.10.150.20">
    <property type="entry name" value="5' to 3' exonuclease, C-terminal subdomain"/>
    <property type="match status" value="1"/>
</dbReference>
<dbReference type="PROSITE" id="PS50995">
    <property type="entry name" value="HTH_MARR_2"/>
    <property type="match status" value="1"/>
</dbReference>
<dbReference type="SUPFAM" id="SSF47789">
    <property type="entry name" value="C-terminal domain of RNA polymerase alpha subunit"/>
    <property type="match status" value="1"/>
</dbReference>
<comment type="caution">
    <text evidence="2">The sequence shown here is derived from an EMBL/GenBank/DDBJ whole genome shotgun (WGS) entry which is preliminary data.</text>
</comment>
<organism evidence="2 3">
    <name type="scientific">Pseudoclavibacter endophyticus</name>
    <dbReference type="NCBI Taxonomy" id="1778590"/>
    <lineage>
        <taxon>Bacteria</taxon>
        <taxon>Bacillati</taxon>
        <taxon>Actinomycetota</taxon>
        <taxon>Actinomycetes</taxon>
        <taxon>Micrococcales</taxon>
        <taxon>Microbacteriaceae</taxon>
        <taxon>Pseudoclavibacter</taxon>
    </lineage>
</organism>
<evidence type="ECO:0000313" key="2">
    <source>
        <dbReference type="EMBL" id="KAB1650288.1"/>
    </source>
</evidence>
<dbReference type="PANTHER" id="PTHR33164">
    <property type="entry name" value="TRANSCRIPTIONAL REGULATOR, MARR FAMILY"/>
    <property type="match status" value="1"/>
</dbReference>
<dbReference type="GO" id="GO:0006950">
    <property type="term" value="P:response to stress"/>
    <property type="evidence" value="ECO:0007669"/>
    <property type="project" value="TreeGrafter"/>
</dbReference>
<evidence type="ECO:0000313" key="3">
    <source>
        <dbReference type="Proteomes" id="UP000431744"/>
    </source>
</evidence>
<dbReference type="InterPro" id="IPR036388">
    <property type="entry name" value="WH-like_DNA-bd_sf"/>
</dbReference>
<dbReference type="SUPFAM" id="SSF46785">
    <property type="entry name" value="Winged helix' DNA-binding domain"/>
    <property type="match status" value="1"/>
</dbReference>
<dbReference type="SMART" id="SM00347">
    <property type="entry name" value="HTH_MARR"/>
    <property type="match status" value="1"/>
</dbReference>
<dbReference type="InterPro" id="IPR039422">
    <property type="entry name" value="MarR/SlyA-like"/>
</dbReference>
<evidence type="ECO:0000259" key="1">
    <source>
        <dbReference type="PROSITE" id="PS50995"/>
    </source>
</evidence>
<protein>
    <submittedName>
        <fullName evidence="2">MarR family transcriptional regulator</fullName>
    </submittedName>
</protein>
<dbReference type="AlphaFoldDB" id="A0A6H9WQ76"/>
<dbReference type="Proteomes" id="UP000431744">
    <property type="component" value="Unassembled WGS sequence"/>
</dbReference>
<sequence>MNPPRWLTPDERETWLRLTAVLQLLPAALDAQLHGDADLTQFEYMVLAMLSEADGRTLRMSDLAAHTTATLPRLSRVVAGLEAAGYVRRTPCEADRRATNATLTESGYEKLAAAAPGHVGAVRRFVIDPLTPAQLQHLGSALGSMLEALDPDGRMLAGARLADAGHGREPHDAALPLPRLAAPAARALKGAGYTSLNDLAGARTATLLQLHGIGRSALRAIRGALEAAGLEPLDDRPLGDPPQ</sequence>
<name>A0A6H9WQ76_9MICO</name>
<keyword evidence="3" id="KW-1185">Reference proteome</keyword>